<dbReference type="RefSeq" id="WP_307202125.1">
    <property type="nucleotide sequence ID" value="NZ_JAUTAN010000001.1"/>
</dbReference>
<sequence length="121" mass="13251">MATPNHLTRYYADVDAGDIDAAQARLHPEVTFAIHLPAESRRGTTSEEMVGYLRDRGPVDRAHHPLRTGVDEDLEFVYGAVVEDGVTTTGHFLAAVRVTDGLITRYQVSFDVELALLGVDA</sequence>
<gene>
    <name evidence="1" type="ORF">QE405_002951</name>
</gene>
<accession>A0AAJ1X4J6</accession>
<proteinExistence type="predicted"/>
<evidence type="ECO:0000313" key="1">
    <source>
        <dbReference type="EMBL" id="MDQ1105667.1"/>
    </source>
</evidence>
<dbReference type="InterPro" id="IPR032710">
    <property type="entry name" value="NTF2-like_dom_sf"/>
</dbReference>
<dbReference type="Proteomes" id="UP001239215">
    <property type="component" value="Unassembled WGS sequence"/>
</dbReference>
<name>A0AAJ1X4J6_9ACTN</name>
<comment type="caution">
    <text evidence="1">The sequence shown here is derived from an EMBL/GenBank/DDBJ whole genome shotgun (WGS) entry which is preliminary data.</text>
</comment>
<protein>
    <submittedName>
        <fullName evidence="1">Ketosteroid isomerase-like protein</fullName>
    </submittedName>
</protein>
<dbReference type="EMBL" id="JAUTAN010000001">
    <property type="protein sequence ID" value="MDQ1105667.1"/>
    <property type="molecule type" value="Genomic_DNA"/>
</dbReference>
<evidence type="ECO:0000313" key="2">
    <source>
        <dbReference type="Proteomes" id="UP001239215"/>
    </source>
</evidence>
<dbReference type="SUPFAM" id="SSF54427">
    <property type="entry name" value="NTF2-like"/>
    <property type="match status" value="1"/>
</dbReference>
<reference evidence="1" key="1">
    <citation type="submission" date="2023-07" db="EMBL/GenBank/DDBJ databases">
        <title>Functional and genomic diversity of the sorghum phyllosphere microbiome.</title>
        <authorList>
            <person name="Shade A."/>
        </authorList>
    </citation>
    <scope>NUCLEOTIDE SEQUENCE</scope>
    <source>
        <strain evidence="1">SORGH_AS_1067</strain>
    </source>
</reference>
<keyword evidence="1" id="KW-0413">Isomerase</keyword>
<organism evidence="1 2">
    <name type="scientific">Nocardioides zeae</name>
    <dbReference type="NCBI Taxonomy" id="1457234"/>
    <lineage>
        <taxon>Bacteria</taxon>
        <taxon>Bacillati</taxon>
        <taxon>Actinomycetota</taxon>
        <taxon>Actinomycetes</taxon>
        <taxon>Propionibacteriales</taxon>
        <taxon>Nocardioidaceae</taxon>
        <taxon>Nocardioides</taxon>
    </lineage>
</organism>
<dbReference type="AlphaFoldDB" id="A0AAJ1X4J6"/>
<dbReference type="GO" id="GO:0016853">
    <property type="term" value="F:isomerase activity"/>
    <property type="evidence" value="ECO:0007669"/>
    <property type="project" value="UniProtKB-KW"/>
</dbReference>
<dbReference type="Gene3D" id="3.10.450.50">
    <property type="match status" value="1"/>
</dbReference>